<dbReference type="SUPFAM" id="SSF143120">
    <property type="entry name" value="YefM-like"/>
    <property type="match status" value="1"/>
</dbReference>
<proteinExistence type="inferred from homology"/>
<name>A0A1M7T0H3_FERGO</name>
<evidence type="ECO:0000256" key="2">
    <source>
        <dbReference type="RuleBase" id="RU362080"/>
    </source>
</evidence>
<evidence type="ECO:0000313" key="3">
    <source>
        <dbReference type="EMBL" id="SHN64184.1"/>
    </source>
</evidence>
<protein>
    <recommendedName>
        <fullName evidence="2">Antitoxin</fullName>
    </recommendedName>
</protein>
<dbReference type="Gene3D" id="3.40.1620.10">
    <property type="entry name" value="YefM-like domain"/>
    <property type="match status" value="1"/>
</dbReference>
<dbReference type="Pfam" id="PF02604">
    <property type="entry name" value="PhdYeFM_antitox"/>
    <property type="match status" value="1"/>
</dbReference>
<gene>
    <name evidence="3" type="ORF">SAMN02745226_01425</name>
</gene>
<dbReference type="NCBIfam" id="TIGR01552">
    <property type="entry name" value="phd_fam"/>
    <property type="match status" value="1"/>
</dbReference>
<dbReference type="AlphaFoldDB" id="A0A1M7T0H3"/>
<comment type="function">
    <text evidence="2">Antitoxin component of a type II toxin-antitoxin (TA) system.</text>
</comment>
<dbReference type="RefSeq" id="WP_072759854.1">
    <property type="nucleotide sequence ID" value="NZ_FRDJ01000007.1"/>
</dbReference>
<dbReference type="EMBL" id="FRDJ01000007">
    <property type="protein sequence ID" value="SHN64184.1"/>
    <property type="molecule type" value="Genomic_DNA"/>
</dbReference>
<evidence type="ECO:0000313" key="4">
    <source>
        <dbReference type="Proteomes" id="UP000184207"/>
    </source>
</evidence>
<dbReference type="STRING" id="1121883.SAMN02745226_01425"/>
<dbReference type="InterPro" id="IPR036165">
    <property type="entry name" value="YefM-like_sf"/>
</dbReference>
<comment type="similarity">
    <text evidence="1 2">Belongs to the phD/YefM antitoxin family.</text>
</comment>
<organism evidence="3 4">
    <name type="scientific">Fervidobacterium gondwanense DSM 13020</name>
    <dbReference type="NCBI Taxonomy" id="1121883"/>
    <lineage>
        <taxon>Bacteria</taxon>
        <taxon>Thermotogati</taxon>
        <taxon>Thermotogota</taxon>
        <taxon>Thermotogae</taxon>
        <taxon>Thermotogales</taxon>
        <taxon>Fervidobacteriaceae</taxon>
        <taxon>Fervidobacterium</taxon>
    </lineage>
</organism>
<sequence length="89" mass="10374">MRTKQEFLSLAEAKAKFSKVVDDSLNFDIIVTKNGKPTSVVISFDKYKKIMEFMERVWDLYLLDLGDPSLFKDLKLEEIFESETDEEGE</sequence>
<dbReference type="Proteomes" id="UP000184207">
    <property type="component" value="Unassembled WGS sequence"/>
</dbReference>
<accession>A0A1M7T0H3</accession>
<dbReference type="InterPro" id="IPR006442">
    <property type="entry name" value="Antitoxin_Phd/YefM"/>
</dbReference>
<evidence type="ECO:0000256" key="1">
    <source>
        <dbReference type="ARBA" id="ARBA00009981"/>
    </source>
</evidence>
<dbReference type="OrthoDB" id="48142at2"/>
<keyword evidence="4" id="KW-1185">Reference proteome</keyword>
<reference evidence="4" key="1">
    <citation type="submission" date="2016-12" db="EMBL/GenBank/DDBJ databases">
        <authorList>
            <person name="Varghese N."/>
            <person name="Submissions S."/>
        </authorList>
    </citation>
    <scope>NUCLEOTIDE SEQUENCE [LARGE SCALE GENOMIC DNA]</scope>
    <source>
        <strain evidence="4">DSM 13020</strain>
    </source>
</reference>